<dbReference type="Proteomes" id="UP000275368">
    <property type="component" value="Chromosome"/>
</dbReference>
<dbReference type="RefSeq" id="WP_125653132.1">
    <property type="nucleotide sequence ID" value="NZ_AP019308.1"/>
</dbReference>
<dbReference type="InterPro" id="IPR011042">
    <property type="entry name" value="6-blade_b-propeller_TolB-like"/>
</dbReference>
<dbReference type="CDD" id="cd05819">
    <property type="entry name" value="NHL"/>
    <property type="match status" value="1"/>
</dbReference>
<dbReference type="KEGG" id="pbk:Back11_00050"/>
<dbReference type="Pfam" id="PF04893">
    <property type="entry name" value="Yip1"/>
    <property type="match status" value="1"/>
</dbReference>
<keyword evidence="2" id="KW-0812">Transmembrane</keyword>
<dbReference type="AlphaFoldDB" id="A0A3G9II53"/>
<dbReference type="SUPFAM" id="SSF101898">
    <property type="entry name" value="NHL repeat"/>
    <property type="match status" value="1"/>
</dbReference>
<name>A0A3G9II53_9BACL</name>
<evidence type="ECO:0000256" key="3">
    <source>
        <dbReference type="ARBA" id="ARBA00022737"/>
    </source>
</evidence>
<dbReference type="InterPro" id="IPR011990">
    <property type="entry name" value="TPR-like_helical_dom_sf"/>
</dbReference>
<organism evidence="6 7">
    <name type="scientific">Paenibacillus baekrokdamisoli</name>
    <dbReference type="NCBI Taxonomy" id="1712516"/>
    <lineage>
        <taxon>Bacteria</taxon>
        <taxon>Bacillati</taxon>
        <taxon>Bacillota</taxon>
        <taxon>Bacilli</taxon>
        <taxon>Bacillales</taxon>
        <taxon>Paenibacillaceae</taxon>
        <taxon>Paenibacillus</taxon>
    </lineage>
</organism>
<dbReference type="PANTHER" id="PTHR24104:SF25">
    <property type="entry name" value="PROTEIN LIN-41"/>
    <property type="match status" value="1"/>
</dbReference>
<dbReference type="EMBL" id="AP019308">
    <property type="protein sequence ID" value="BBH18660.1"/>
    <property type="molecule type" value="Genomic_DNA"/>
</dbReference>
<dbReference type="GO" id="GO:0016020">
    <property type="term" value="C:membrane"/>
    <property type="evidence" value="ECO:0007669"/>
    <property type="project" value="UniProtKB-SubCell"/>
</dbReference>
<dbReference type="InterPro" id="IPR001258">
    <property type="entry name" value="NHL_repeat"/>
</dbReference>
<sequence>MIKTTRKYKIWLIVWLAVVVMALQVPGTSDAASPVEAPYRGYHYNVWNESVPSPSGYLPEVSFTGEQLGAGRFNNPQDLFVDQHQRLFILDSGNNRIVILDRELNLSKIIDHIYNQGKEEQLNNPGGLFVTTDGKLYIADTDNKRVLVMDEDGQVLQEIKKPDSELIQGNAEYKPTKVLVDSAGTVYVLSRGIYQGALTFDSKGKFIGFYGSGRIEPTLSMLQDYFWKKLLNRTQRSKMARYVPVEYANFAIDGKNFVYTVTSNTESAANQIKRINPNGLNTMRAGSFGDLETVWEGGKNLATTFVDIDVDEEGFISALDQQKGRLFQYDMDGNLLFVEGGIGSQVGTFKTPAAIAGWQGKLLILDAAKNNMTVYKQTPYGAYVREAVKLYADGQYNEAVEVWREVLKRNGNLELAYVGIGKALYNTEQYQEAMKYFKLGYDMEGYSDAYKAYRKQALRQGALPVLLFVLAALAAIGYTNYRRKKQVARDAKPKEIGTLRYPFNIMFHPSQGYEEMGWSKKGSFTVSFVILGAWFLATVAQQQWTGFIFNPSRADQLNILLIFIRTVGLFLLWVTANWALCTLMDGKGKAKEIWINSAYALMPLITITIVVTIVSRFMAMDEGMFIEYALMIANGWTLVLLLIAMSTIHEYSLKKTIASTALSVGGIGLIIFLFVLAFGVFQQLYAFLGTLYKEILFRI</sequence>
<keyword evidence="4" id="KW-1133">Transmembrane helix</keyword>
<dbReference type="PROSITE" id="PS51125">
    <property type="entry name" value="NHL"/>
    <property type="match status" value="1"/>
</dbReference>
<keyword evidence="3" id="KW-0677">Repeat</keyword>
<proteinExistence type="predicted"/>
<gene>
    <name evidence="6" type="ORF">Back11_00050</name>
</gene>
<dbReference type="InterPro" id="IPR006977">
    <property type="entry name" value="Yip1_dom"/>
</dbReference>
<evidence type="ECO:0000256" key="1">
    <source>
        <dbReference type="ARBA" id="ARBA00004141"/>
    </source>
</evidence>
<reference evidence="6 7" key="1">
    <citation type="submission" date="2018-11" db="EMBL/GenBank/DDBJ databases">
        <title>Complete genome sequence of Paenibacillus baekrokdamisoli strain KCTC 33723.</title>
        <authorList>
            <person name="Kang S.W."/>
            <person name="Lee K.C."/>
            <person name="Kim K.K."/>
            <person name="Kim J.S."/>
            <person name="Kim D.S."/>
            <person name="Ko S.H."/>
            <person name="Yang S.H."/>
            <person name="Lee J.S."/>
        </authorList>
    </citation>
    <scope>NUCLEOTIDE SEQUENCE [LARGE SCALE GENOMIC DNA]</scope>
    <source>
        <strain evidence="6 7">KCTC 33723</strain>
    </source>
</reference>
<dbReference type="SMART" id="SM00028">
    <property type="entry name" value="TPR"/>
    <property type="match status" value="2"/>
</dbReference>
<evidence type="ECO:0000256" key="5">
    <source>
        <dbReference type="ARBA" id="ARBA00023136"/>
    </source>
</evidence>
<dbReference type="GO" id="GO:0008270">
    <property type="term" value="F:zinc ion binding"/>
    <property type="evidence" value="ECO:0007669"/>
    <property type="project" value="UniProtKB-KW"/>
</dbReference>
<dbReference type="InterPro" id="IPR050952">
    <property type="entry name" value="TRIM-NHL_E3_ligases"/>
</dbReference>
<dbReference type="Gene3D" id="2.120.10.30">
    <property type="entry name" value="TolB, C-terminal domain"/>
    <property type="match status" value="1"/>
</dbReference>
<evidence type="ECO:0000256" key="4">
    <source>
        <dbReference type="ARBA" id="ARBA00022989"/>
    </source>
</evidence>
<dbReference type="PANTHER" id="PTHR24104">
    <property type="entry name" value="E3 UBIQUITIN-PROTEIN LIGASE NHLRC1-RELATED"/>
    <property type="match status" value="1"/>
</dbReference>
<dbReference type="SUPFAM" id="SSF48452">
    <property type="entry name" value="TPR-like"/>
    <property type="match status" value="1"/>
</dbReference>
<comment type="subcellular location">
    <subcellularLocation>
        <location evidence="1">Membrane</location>
        <topology evidence="1">Multi-pass membrane protein</topology>
    </subcellularLocation>
</comment>
<protein>
    <submittedName>
        <fullName evidence="6">Uncharacterized protein</fullName>
    </submittedName>
</protein>
<evidence type="ECO:0000313" key="6">
    <source>
        <dbReference type="EMBL" id="BBH18660.1"/>
    </source>
</evidence>
<keyword evidence="5" id="KW-0472">Membrane</keyword>
<dbReference type="InterPro" id="IPR019734">
    <property type="entry name" value="TPR_rpt"/>
</dbReference>
<keyword evidence="7" id="KW-1185">Reference proteome</keyword>
<dbReference type="Gene3D" id="1.25.40.10">
    <property type="entry name" value="Tetratricopeptide repeat domain"/>
    <property type="match status" value="1"/>
</dbReference>
<evidence type="ECO:0000313" key="7">
    <source>
        <dbReference type="Proteomes" id="UP000275368"/>
    </source>
</evidence>
<accession>A0A3G9II53</accession>
<evidence type="ECO:0000256" key="2">
    <source>
        <dbReference type="ARBA" id="ARBA00022692"/>
    </source>
</evidence>
<dbReference type="OrthoDB" id="9799230at2"/>